<dbReference type="Proteomes" id="UP001596364">
    <property type="component" value="Unassembled WGS sequence"/>
</dbReference>
<evidence type="ECO:0000259" key="5">
    <source>
        <dbReference type="PROSITE" id="PS50902"/>
    </source>
</evidence>
<organism evidence="6 7">
    <name type="scientific">Pseudobowmanella zhangzhouensis</name>
    <dbReference type="NCBI Taxonomy" id="1537679"/>
    <lineage>
        <taxon>Bacteria</taxon>
        <taxon>Pseudomonadati</taxon>
        <taxon>Pseudomonadota</taxon>
        <taxon>Gammaproteobacteria</taxon>
        <taxon>Alteromonadales</taxon>
        <taxon>Alteromonadaceae</taxon>
    </lineage>
</organism>
<keyword evidence="2" id="KW-0285">Flavoprotein</keyword>
<dbReference type="NCBIfam" id="NF005989">
    <property type="entry name" value="PRK08105.1"/>
    <property type="match status" value="1"/>
</dbReference>
<sequence>MAKINILYGSVYGGAEALAEEIGRWLTDQQHQTSVIESPQISDVTAPDCLLVITSTTGQGDIPGNLEPFFYTLRDQFPLLNAKPFAVIGMGDSSYGDTFCGAGEKWFELLCELQGKAIRPLLRIDATETLEPADEAMPWLKEWVNEI</sequence>
<evidence type="ECO:0000256" key="1">
    <source>
        <dbReference type="ARBA" id="ARBA00001917"/>
    </source>
</evidence>
<feature type="domain" description="Flavodoxin-like" evidence="5">
    <location>
        <begin position="4"/>
        <end position="144"/>
    </location>
</feature>
<dbReference type="InterPro" id="IPR008254">
    <property type="entry name" value="Flavodoxin/NO_synth"/>
</dbReference>
<protein>
    <submittedName>
        <fullName evidence="6">Flavodoxin</fullName>
    </submittedName>
</protein>
<dbReference type="Pfam" id="PF00258">
    <property type="entry name" value="Flavodoxin_1"/>
    <property type="match status" value="1"/>
</dbReference>
<evidence type="ECO:0000313" key="6">
    <source>
        <dbReference type="EMBL" id="MFC6439619.1"/>
    </source>
</evidence>
<proteinExistence type="predicted"/>
<evidence type="ECO:0000256" key="4">
    <source>
        <dbReference type="ARBA" id="ARBA00022982"/>
    </source>
</evidence>
<dbReference type="PANTHER" id="PTHR19384">
    <property type="entry name" value="NITRIC OXIDE SYNTHASE-RELATED"/>
    <property type="match status" value="1"/>
</dbReference>
<reference evidence="7" key="1">
    <citation type="journal article" date="2019" name="Int. J. Syst. Evol. Microbiol.">
        <title>The Global Catalogue of Microorganisms (GCM) 10K type strain sequencing project: providing services to taxonomists for standard genome sequencing and annotation.</title>
        <authorList>
            <consortium name="The Broad Institute Genomics Platform"/>
            <consortium name="The Broad Institute Genome Sequencing Center for Infectious Disease"/>
            <person name="Wu L."/>
            <person name="Ma J."/>
        </authorList>
    </citation>
    <scope>NUCLEOTIDE SEQUENCE [LARGE SCALE GENOMIC DNA]</scope>
    <source>
        <strain evidence="7">CGMCC 1.16031</strain>
    </source>
</reference>
<keyword evidence="4" id="KW-0249">Electron transport</keyword>
<dbReference type="InterPro" id="IPR001094">
    <property type="entry name" value="Flavdoxin-like"/>
</dbReference>
<dbReference type="PROSITE" id="PS50902">
    <property type="entry name" value="FLAVODOXIN_LIKE"/>
    <property type="match status" value="1"/>
</dbReference>
<evidence type="ECO:0000256" key="2">
    <source>
        <dbReference type="ARBA" id="ARBA00022630"/>
    </source>
</evidence>
<name>A0ABW1XIK5_9ALTE</name>
<comment type="caution">
    <text evidence="6">The sequence shown here is derived from an EMBL/GenBank/DDBJ whole genome shotgun (WGS) entry which is preliminary data.</text>
</comment>
<keyword evidence="4" id="KW-0813">Transport</keyword>
<dbReference type="RefSeq" id="WP_131257103.1">
    <property type="nucleotide sequence ID" value="NZ_JBHSUS010000001.1"/>
</dbReference>
<keyword evidence="3" id="KW-0288">FMN</keyword>
<comment type="cofactor">
    <cofactor evidence="1">
        <name>FMN</name>
        <dbReference type="ChEBI" id="CHEBI:58210"/>
    </cofactor>
</comment>
<dbReference type="SUPFAM" id="SSF52218">
    <property type="entry name" value="Flavoproteins"/>
    <property type="match status" value="1"/>
</dbReference>
<evidence type="ECO:0000313" key="7">
    <source>
        <dbReference type="Proteomes" id="UP001596364"/>
    </source>
</evidence>
<dbReference type="PANTHER" id="PTHR19384:SF128">
    <property type="entry name" value="NADPH OXIDOREDUCTASE A"/>
    <property type="match status" value="1"/>
</dbReference>
<dbReference type="PRINTS" id="PR00369">
    <property type="entry name" value="FLAVODOXIN"/>
</dbReference>
<dbReference type="Gene3D" id="3.40.50.360">
    <property type="match status" value="1"/>
</dbReference>
<dbReference type="InterPro" id="IPR029039">
    <property type="entry name" value="Flavoprotein-like_sf"/>
</dbReference>
<evidence type="ECO:0000256" key="3">
    <source>
        <dbReference type="ARBA" id="ARBA00022643"/>
    </source>
</evidence>
<keyword evidence="7" id="KW-1185">Reference proteome</keyword>
<dbReference type="EMBL" id="JBHSUS010000001">
    <property type="protein sequence ID" value="MFC6439619.1"/>
    <property type="molecule type" value="Genomic_DNA"/>
</dbReference>
<accession>A0ABW1XIK5</accession>
<gene>
    <name evidence="6" type="ORF">ACFP85_05570</name>
</gene>